<dbReference type="InterPro" id="IPR000010">
    <property type="entry name" value="Cystatin_dom"/>
</dbReference>
<gene>
    <name evidence="5" type="ORF">RJ641_017588</name>
</gene>
<dbReference type="EMBL" id="JBAMMX010000022">
    <property type="protein sequence ID" value="KAK6919166.1"/>
    <property type="molecule type" value="Genomic_DNA"/>
</dbReference>
<evidence type="ECO:0000256" key="2">
    <source>
        <dbReference type="ARBA" id="ARBA00022704"/>
    </source>
</evidence>
<dbReference type="InterPro" id="IPR046350">
    <property type="entry name" value="Cystatin_sf"/>
</dbReference>
<dbReference type="Proteomes" id="UP001370490">
    <property type="component" value="Unassembled WGS sequence"/>
</dbReference>
<dbReference type="Gene3D" id="3.10.450.10">
    <property type="match status" value="1"/>
</dbReference>
<keyword evidence="1" id="KW-0646">Protease inhibitor</keyword>
<dbReference type="GO" id="GO:0004869">
    <property type="term" value="F:cysteine-type endopeptidase inhibitor activity"/>
    <property type="evidence" value="ECO:0007669"/>
    <property type="project" value="UniProtKB-KW"/>
</dbReference>
<keyword evidence="2" id="KW-0789">Thiol protease inhibitor</keyword>
<accession>A0AAN8UX11</accession>
<organism evidence="5 6">
    <name type="scientific">Dillenia turbinata</name>
    <dbReference type="NCBI Taxonomy" id="194707"/>
    <lineage>
        <taxon>Eukaryota</taxon>
        <taxon>Viridiplantae</taxon>
        <taxon>Streptophyta</taxon>
        <taxon>Embryophyta</taxon>
        <taxon>Tracheophyta</taxon>
        <taxon>Spermatophyta</taxon>
        <taxon>Magnoliopsida</taxon>
        <taxon>eudicotyledons</taxon>
        <taxon>Gunneridae</taxon>
        <taxon>Pentapetalae</taxon>
        <taxon>Dilleniales</taxon>
        <taxon>Dilleniaceae</taxon>
        <taxon>Dillenia</taxon>
    </lineage>
</organism>
<evidence type="ECO:0000256" key="1">
    <source>
        <dbReference type="ARBA" id="ARBA00022690"/>
    </source>
</evidence>
<dbReference type="Pfam" id="PF16845">
    <property type="entry name" value="SQAPI"/>
    <property type="match status" value="1"/>
</dbReference>
<evidence type="ECO:0000256" key="3">
    <source>
        <dbReference type="SAM" id="SignalP"/>
    </source>
</evidence>
<feature type="signal peptide" evidence="3">
    <location>
        <begin position="1"/>
        <end position="22"/>
    </location>
</feature>
<comment type="caution">
    <text evidence="5">The sequence shown here is derived from an EMBL/GenBank/DDBJ whole genome shotgun (WGS) entry which is preliminary data.</text>
</comment>
<evidence type="ECO:0000259" key="4">
    <source>
        <dbReference type="Pfam" id="PF16845"/>
    </source>
</evidence>
<evidence type="ECO:0000313" key="6">
    <source>
        <dbReference type="Proteomes" id="UP001370490"/>
    </source>
</evidence>
<dbReference type="SUPFAM" id="SSF54403">
    <property type="entry name" value="Cystatin/monellin"/>
    <property type="match status" value="1"/>
</dbReference>
<feature type="chain" id="PRO_5043006676" evidence="3">
    <location>
        <begin position="23"/>
        <end position="134"/>
    </location>
</feature>
<reference evidence="5 6" key="1">
    <citation type="submission" date="2023-12" db="EMBL/GenBank/DDBJ databases">
        <title>A high-quality genome assembly for Dillenia turbinata (Dilleniales).</title>
        <authorList>
            <person name="Chanderbali A."/>
        </authorList>
    </citation>
    <scope>NUCLEOTIDE SEQUENCE [LARGE SCALE GENOMIC DNA]</scope>
    <source>
        <strain evidence="5">LSX21</strain>
        <tissue evidence="5">Leaf</tissue>
    </source>
</reference>
<dbReference type="AlphaFoldDB" id="A0AAN8UX11"/>
<dbReference type="PANTHER" id="PTHR47364:SF2">
    <property type="entry name" value="CYSTEINE PROTEINASE INHIBITOR 5"/>
    <property type="match status" value="1"/>
</dbReference>
<keyword evidence="3" id="KW-0732">Signal</keyword>
<feature type="domain" description="Cystatin" evidence="4">
    <location>
        <begin position="31"/>
        <end position="108"/>
    </location>
</feature>
<dbReference type="PANTHER" id="PTHR47364">
    <property type="entry name" value="CYSTEINE PROTEINASE INHIBITOR 5"/>
    <property type="match status" value="1"/>
</dbReference>
<name>A0AAN8UX11_9MAGN</name>
<proteinExistence type="predicted"/>
<keyword evidence="6" id="KW-1185">Reference proteome</keyword>
<evidence type="ECO:0000313" key="5">
    <source>
        <dbReference type="EMBL" id="KAK6919166.1"/>
    </source>
</evidence>
<sequence>MARIQILVFLLVPLVLLHGISADTTGPWGIIGNLNDSHVVRIAQFGVSELNKWVSPAGFQLQSIDSGWFQTVTVPTHRGLNFRLDITAIRSGAAIHKYEIIVFEAATPSEKEIEKETKKKEYEKIEIVQQLGSI</sequence>
<protein>
    <submittedName>
        <fullName evidence="5">Cystatin domain</fullName>
    </submittedName>
</protein>